<name>A0AAW1PZT6_9CHLO</name>
<evidence type="ECO:0000313" key="2">
    <source>
        <dbReference type="EMBL" id="KAK9813597.1"/>
    </source>
</evidence>
<keyword evidence="3" id="KW-1185">Reference proteome</keyword>
<dbReference type="EMBL" id="JALJOQ010000004">
    <property type="protein sequence ID" value="KAK9813597.1"/>
    <property type="molecule type" value="Genomic_DNA"/>
</dbReference>
<reference evidence="2 3" key="1">
    <citation type="journal article" date="2024" name="Nat. Commun.">
        <title>Phylogenomics reveals the evolutionary origins of lichenization in chlorophyte algae.</title>
        <authorList>
            <person name="Puginier C."/>
            <person name="Libourel C."/>
            <person name="Otte J."/>
            <person name="Skaloud P."/>
            <person name="Haon M."/>
            <person name="Grisel S."/>
            <person name="Petersen M."/>
            <person name="Berrin J.G."/>
            <person name="Delaux P.M."/>
            <person name="Dal Grande F."/>
            <person name="Keller J."/>
        </authorList>
    </citation>
    <scope>NUCLEOTIDE SEQUENCE [LARGE SCALE GENOMIC DNA]</scope>
    <source>
        <strain evidence="2 3">SAG 2036</strain>
    </source>
</reference>
<feature type="compositionally biased region" description="Low complexity" evidence="1">
    <location>
        <begin position="110"/>
        <end position="150"/>
    </location>
</feature>
<feature type="region of interest" description="Disordered" evidence="1">
    <location>
        <begin position="240"/>
        <end position="347"/>
    </location>
</feature>
<feature type="compositionally biased region" description="Low complexity" evidence="1">
    <location>
        <begin position="85"/>
        <end position="98"/>
    </location>
</feature>
<organism evidence="2 3">
    <name type="scientific">Symbiochloris irregularis</name>
    <dbReference type="NCBI Taxonomy" id="706552"/>
    <lineage>
        <taxon>Eukaryota</taxon>
        <taxon>Viridiplantae</taxon>
        <taxon>Chlorophyta</taxon>
        <taxon>core chlorophytes</taxon>
        <taxon>Trebouxiophyceae</taxon>
        <taxon>Trebouxiales</taxon>
        <taxon>Trebouxiaceae</taxon>
        <taxon>Symbiochloris</taxon>
    </lineage>
</organism>
<gene>
    <name evidence="2" type="ORF">WJX73_009448</name>
</gene>
<feature type="compositionally biased region" description="Polar residues" evidence="1">
    <location>
        <begin position="193"/>
        <end position="204"/>
    </location>
</feature>
<accession>A0AAW1PZT6</accession>
<protein>
    <submittedName>
        <fullName evidence="2">Uncharacterized protein</fullName>
    </submittedName>
</protein>
<feature type="region of interest" description="Disordered" evidence="1">
    <location>
        <begin position="368"/>
        <end position="405"/>
    </location>
</feature>
<dbReference type="Proteomes" id="UP001465755">
    <property type="component" value="Unassembled WGS sequence"/>
</dbReference>
<feature type="compositionally biased region" description="Polar residues" evidence="1">
    <location>
        <begin position="272"/>
        <end position="281"/>
    </location>
</feature>
<comment type="caution">
    <text evidence="2">The sequence shown here is derived from an EMBL/GenBank/DDBJ whole genome shotgun (WGS) entry which is preliminary data.</text>
</comment>
<feature type="compositionally biased region" description="Polar residues" evidence="1">
    <location>
        <begin position="173"/>
        <end position="184"/>
    </location>
</feature>
<feature type="compositionally biased region" description="Polar residues" evidence="1">
    <location>
        <begin position="316"/>
        <end position="332"/>
    </location>
</feature>
<feature type="region of interest" description="Disordered" evidence="1">
    <location>
        <begin position="78"/>
        <end position="206"/>
    </location>
</feature>
<proteinExistence type="predicted"/>
<evidence type="ECO:0000313" key="3">
    <source>
        <dbReference type="Proteomes" id="UP001465755"/>
    </source>
</evidence>
<sequence>MEAQSFYEPTTDLLIASDGLVATTDCEGSVASDEDTDDEFYDALDCLPEEECLSDCPTGLSNFIHTTVSSVNADLAEASDTPTNLSPLKLPSPQQSSPTRRKKQRHVNENKSPNQKKPQQSPAQAQLLTPPLAHSPSPSPSPTKQKPASPNRLASSPPIAVLEESSGEPSAKTPASNVAKNQSEACVPCEPSQPMQSKTALQPTPCNPLPASGTLKKGIPLTPVRFGRKIVWKVSKSVRSQKAESPLIAEAREPSLPQSGAGAFMKDCSGPSDETPSTTPVPGQLQPAATREVSVHSVARNASITPGFQDPISMMKPQSNLAEHQAASQTSAPVPKPASGHAGGCNRTIPLRVTKLGRKLILKVDKSEARRPVPAARPCHPVTPPHSLLSGATLQPSGECALSAK</sequence>
<dbReference type="AlphaFoldDB" id="A0AAW1PZT6"/>
<evidence type="ECO:0000256" key="1">
    <source>
        <dbReference type="SAM" id="MobiDB-lite"/>
    </source>
</evidence>